<evidence type="ECO:0000313" key="3">
    <source>
        <dbReference type="EMBL" id="CAD8082617.1"/>
    </source>
</evidence>
<dbReference type="Proteomes" id="UP000688137">
    <property type="component" value="Unassembled WGS sequence"/>
</dbReference>
<feature type="region of interest" description="Disordered" evidence="2">
    <location>
        <begin position="668"/>
        <end position="693"/>
    </location>
</feature>
<protein>
    <submittedName>
        <fullName evidence="3">Uncharacterized protein</fullName>
    </submittedName>
</protein>
<organism evidence="3 4">
    <name type="scientific">Paramecium primaurelia</name>
    <dbReference type="NCBI Taxonomy" id="5886"/>
    <lineage>
        <taxon>Eukaryota</taxon>
        <taxon>Sar</taxon>
        <taxon>Alveolata</taxon>
        <taxon>Ciliophora</taxon>
        <taxon>Intramacronucleata</taxon>
        <taxon>Oligohymenophorea</taxon>
        <taxon>Peniculida</taxon>
        <taxon>Parameciidae</taxon>
        <taxon>Paramecium</taxon>
    </lineage>
</organism>
<keyword evidence="1" id="KW-0175">Coiled coil</keyword>
<proteinExistence type="predicted"/>
<keyword evidence="4" id="KW-1185">Reference proteome</keyword>
<dbReference type="AlphaFoldDB" id="A0A8S1MNI4"/>
<feature type="compositionally biased region" description="Basic residues" evidence="2">
    <location>
        <begin position="684"/>
        <end position="693"/>
    </location>
</feature>
<evidence type="ECO:0000313" key="4">
    <source>
        <dbReference type="Proteomes" id="UP000688137"/>
    </source>
</evidence>
<evidence type="ECO:0000256" key="2">
    <source>
        <dbReference type="SAM" id="MobiDB-lite"/>
    </source>
</evidence>
<accession>A0A8S1MNI4</accession>
<reference evidence="3" key="1">
    <citation type="submission" date="2021-01" db="EMBL/GenBank/DDBJ databases">
        <authorList>
            <consortium name="Genoscope - CEA"/>
            <person name="William W."/>
        </authorList>
    </citation>
    <scope>NUCLEOTIDE SEQUENCE</scope>
</reference>
<gene>
    <name evidence="3" type="ORF">PPRIM_AZ9-3.1.T0680045</name>
</gene>
<feature type="coiled-coil region" evidence="1">
    <location>
        <begin position="367"/>
        <end position="394"/>
    </location>
</feature>
<evidence type="ECO:0000256" key="1">
    <source>
        <dbReference type="SAM" id="Coils"/>
    </source>
</evidence>
<comment type="caution">
    <text evidence="3">The sequence shown here is derived from an EMBL/GenBank/DDBJ whole genome shotgun (WGS) entry which is preliminary data.</text>
</comment>
<sequence length="693" mass="83275">MQNKQLVTRTTTRRNLLQSQSVLESSIKSSILQKSNFHLQLQSQVISNNNNNQNHEDKYISQNPYFNDLSGISHDSENDIFRDCPTYKNGPKSTGSLKSRSKILNQMAYITQKMIPEFQRGIQLISQAEDKVLDFRIEQSEQPVRISSQQLGLGEIMINYQQDKHPIELRPDLWNVQSVRQMEFYYYKLRSKQQPVPLQFYMNQSETTNFKIFVSSVNPFPTKFSCDQIISVKGWKYKIDESKTFHCEYIYISMVCDLDTQVKLKFQFGSRLMKRPQTIQRKIEPSSLFIRSVHHQQLERMNSDLLNAQVEEIKKRRKEKLRQRGMFKDLIKENIQKVVEYNEEHQKSFRELKKTQGDNRIEDVLCRKKLMSQNEQQRKEYQQKTKELSKIIRQRHNFVQSKKYLKNRVCTHWFNNIYMSLICTKIYFMFQHKIEAQNQSTLMAFQVKRIMKRIHKRLSAIKGVTIYDRVFFDVKLVLQGFCKAVYQKQVKLHIEKIVPHLKIRAEIYHLKSQVLITNLKIQKIRVMFLEFLLRYKSYKQMLHNLWNKYFKEQFLKYYNGLDQSKKGIYQPFIIQLQNQDNFIQLQSIFIETYSKDKLRKYLKDMSIYAKYLKKLRSQKYNKTKRRDFTNDQVLHSPRMFQLPTYDEVLEYLPLLVVNTNKLDSRTSQQIQQSQMPLIQESQEKKKKQTKSKK</sequence>
<name>A0A8S1MNI4_PARPR</name>
<dbReference type="OMA" id="NDIFRDC"/>
<dbReference type="EMBL" id="CAJJDM010000071">
    <property type="protein sequence ID" value="CAD8082617.1"/>
    <property type="molecule type" value="Genomic_DNA"/>
</dbReference>